<gene>
    <name evidence="2" type="ORF">CHGG_07654</name>
</gene>
<keyword evidence="3" id="KW-1185">Reference proteome</keyword>
<name>Q2GWK0_CHAGB</name>
<sequence length="137" mass="14772">MLPVSVHRLGHAWAGLVGKVCGSSPTTPVMHVGRRGPILRGMGKEMHAKKQIVLVLLFLSPALHLGWVNSRAQNGVVSPARARPRDASLPDTETRGPVISCLQRNGDEKRFLHERTLLGPARPVPIPPAAPHETGVE</sequence>
<feature type="region of interest" description="Disordered" evidence="1">
    <location>
        <begin position="75"/>
        <end position="98"/>
    </location>
</feature>
<dbReference type="AlphaFoldDB" id="Q2GWK0"/>
<dbReference type="OrthoDB" id="10573580at2759"/>
<proteinExistence type="predicted"/>
<feature type="compositionally biased region" description="Basic and acidic residues" evidence="1">
    <location>
        <begin position="83"/>
        <end position="94"/>
    </location>
</feature>
<accession>Q2GWK0</accession>
<protein>
    <submittedName>
        <fullName evidence="2">Uncharacterized protein</fullName>
    </submittedName>
</protein>
<feature type="region of interest" description="Disordered" evidence="1">
    <location>
        <begin position="116"/>
        <end position="137"/>
    </location>
</feature>
<dbReference type="Proteomes" id="UP000001056">
    <property type="component" value="Unassembled WGS sequence"/>
</dbReference>
<dbReference type="GeneID" id="4393920"/>
<evidence type="ECO:0000313" key="3">
    <source>
        <dbReference type="Proteomes" id="UP000001056"/>
    </source>
</evidence>
<organism evidence="2 3">
    <name type="scientific">Chaetomium globosum (strain ATCC 6205 / CBS 148.51 / DSM 1962 / NBRC 6347 / NRRL 1970)</name>
    <name type="common">Soil fungus</name>
    <dbReference type="NCBI Taxonomy" id="306901"/>
    <lineage>
        <taxon>Eukaryota</taxon>
        <taxon>Fungi</taxon>
        <taxon>Dikarya</taxon>
        <taxon>Ascomycota</taxon>
        <taxon>Pezizomycotina</taxon>
        <taxon>Sordariomycetes</taxon>
        <taxon>Sordariomycetidae</taxon>
        <taxon>Sordariales</taxon>
        <taxon>Chaetomiaceae</taxon>
        <taxon>Chaetomium</taxon>
    </lineage>
</organism>
<dbReference type="RefSeq" id="XP_001225310.1">
    <property type="nucleotide sequence ID" value="XM_001225309.1"/>
</dbReference>
<dbReference type="HOGENOM" id="CLU_1864898_0_0_1"/>
<reference evidence="3" key="1">
    <citation type="journal article" date="2015" name="Genome Announc.">
        <title>Draft genome sequence of the cellulolytic fungus Chaetomium globosum.</title>
        <authorList>
            <person name="Cuomo C.A."/>
            <person name="Untereiner W.A."/>
            <person name="Ma L.-J."/>
            <person name="Grabherr M."/>
            <person name="Birren B.W."/>
        </authorList>
    </citation>
    <scope>NUCLEOTIDE SEQUENCE [LARGE SCALE GENOMIC DNA]</scope>
    <source>
        <strain evidence="3">ATCC 6205 / CBS 148.51 / DSM 1962 / NBRC 6347 / NRRL 1970</strain>
    </source>
</reference>
<evidence type="ECO:0000313" key="2">
    <source>
        <dbReference type="EMBL" id="EAQ86401.1"/>
    </source>
</evidence>
<dbReference type="VEuPathDB" id="FungiDB:CHGG_07654"/>
<dbReference type="InParanoid" id="Q2GWK0"/>
<evidence type="ECO:0000256" key="1">
    <source>
        <dbReference type="SAM" id="MobiDB-lite"/>
    </source>
</evidence>
<dbReference type="EMBL" id="CH408033">
    <property type="protein sequence ID" value="EAQ86401.1"/>
    <property type="molecule type" value="Genomic_DNA"/>
</dbReference>